<reference evidence="1 2" key="1">
    <citation type="submission" date="2015-09" db="EMBL/GenBank/DDBJ databases">
        <title>Identification and resolution of microdiversity through metagenomic sequencing of parallel consortia.</title>
        <authorList>
            <person name="Nelson W.C."/>
            <person name="Romine M.F."/>
            <person name="Lindemann S.R."/>
        </authorList>
    </citation>
    <scope>NUCLEOTIDE SEQUENCE [LARGE SCALE GENOMIC DNA]</scope>
    <source>
        <strain evidence="1">Ana</strain>
    </source>
</reference>
<dbReference type="Proteomes" id="UP000050465">
    <property type="component" value="Unassembled WGS sequence"/>
</dbReference>
<dbReference type="AlphaFoldDB" id="A0A0P8BC25"/>
<name>A0A0P8BC25_9CYAN</name>
<comment type="caution">
    <text evidence="1">The sequence shown here is derived from an EMBL/GenBank/DDBJ whole genome shotgun (WGS) entry which is preliminary data.</text>
</comment>
<sequence length="149" mass="16637">MTTPANPLDNKASIERTTRTIDELVIRFIEPLAKQSIENQRAIAATNAGIHELSQTVERLTRSTDDSAREAAADSDRITANENRFDILLAEAQADRAENRQRFEDMQTESRQRFDAQLAEIRAQGEQIRALLSALATTNGRVDVLEQAS</sequence>
<gene>
    <name evidence="1" type="ORF">HLUCCA11_24385</name>
</gene>
<organism evidence="1 2">
    <name type="scientific">Phormidesmis priestleyi Ana</name>
    <dbReference type="NCBI Taxonomy" id="1666911"/>
    <lineage>
        <taxon>Bacteria</taxon>
        <taxon>Bacillati</taxon>
        <taxon>Cyanobacteriota</taxon>
        <taxon>Cyanophyceae</taxon>
        <taxon>Leptolyngbyales</taxon>
        <taxon>Leptolyngbyaceae</taxon>
        <taxon>Phormidesmis</taxon>
    </lineage>
</organism>
<evidence type="ECO:0000313" key="1">
    <source>
        <dbReference type="EMBL" id="KPQ31117.1"/>
    </source>
</evidence>
<protein>
    <submittedName>
        <fullName evidence="1">Uncharacterized protein</fullName>
    </submittedName>
</protein>
<dbReference type="STRING" id="1666911.HLUCCA11_24385"/>
<dbReference type="EMBL" id="LJZR01000125">
    <property type="protein sequence ID" value="KPQ31117.1"/>
    <property type="molecule type" value="Genomic_DNA"/>
</dbReference>
<accession>A0A0P8BC25</accession>
<evidence type="ECO:0000313" key="2">
    <source>
        <dbReference type="Proteomes" id="UP000050465"/>
    </source>
</evidence>
<proteinExistence type="predicted"/>